<sequence length="180" mass="20272">MENKDQISKDIEKGLNSPEIKQNDDIPYVDDFVELNLVKPDEPVRPKRTKDEKEDGEPHTPEKDRKLHASDLGEVHSSPNNDTIIVNTPEGTLYITLEPDSARSSKPTSPTTESTDLEAMPSTSFGAAESDALIQKEREAEMMEQRKIGLRRNSISMPTLQNLELEVLKQQYLNPQDDVS</sequence>
<organism evidence="2">
    <name type="scientific">Spodoptera frugiperda</name>
    <name type="common">Fall armyworm</name>
    <dbReference type="NCBI Taxonomy" id="7108"/>
    <lineage>
        <taxon>Eukaryota</taxon>
        <taxon>Metazoa</taxon>
        <taxon>Ecdysozoa</taxon>
        <taxon>Arthropoda</taxon>
        <taxon>Hexapoda</taxon>
        <taxon>Insecta</taxon>
        <taxon>Pterygota</taxon>
        <taxon>Neoptera</taxon>
        <taxon>Endopterygota</taxon>
        <taxon>Lepidoptera</taxon>
        <taxon>Glossata</taxon>
        <taxon>Ditrysia</taxon>
        <taxon>Noctuoidea</taxon>
        <taxon>Noctuidae</taxon>
        <taxon>Amphipyrinae</taxon>
        <taxon>Spodoptera</taxon>
    </lineage>
</organism>
<accession>A0A2H1WTG2</accession>
<gene>
    <name evidence="2" type="ORF">SFRICE_021627</name>
</gene>
<feature type="compositionally biased region" description="Low complexity" evidence="1">
    <location>
        <begin position="104"/>
        <end position="114"/>
    </location>
</feature>
<dbReference type="EMBL" id="ODYU01010943">
    <property type="protein sequence ID" value="SOQ56365.1"/>
    <property type="molecule type" value="Genomic_DNA"/>
</dbReference>
<feature type="compositionally biased region" description="Polar residues" evidence="1">
    <location>
        <begin position="77"/>
        <end position="90"/>
    </location>
</feature>
<evidence type="ECO:0000256" key="1">
    <source>
        <dbReference type="SAM" id="MobiDB-lite"/>
    </source>
</evidence>
<proteinExistence type="predicted"/>
<dbReference type="AlphaFoldDB" id="A0A2H1WTG2"/>
<protein>
    <submittedName>
        <fullName evidence="2">SFRICE_021627</fullName>
    </submittedName>
</protein>
<feature type="compositionally biased region" description="Basic and acidic residues" evidence="1">
    <location>
        <begin position="1"/>
        <end position="13"/>
    </location>
</feature>
<evidence type="ECO:0000313" key="2">
    <source>
        <dbReference type="EMBL" id="SOQ56365.1"/>
    </source>
</evidence>
<reference evidence="2" key="1">
    <citation type="submission" date="2016-07" db="EMBL/GenBank/DDBJ databases">
        <authorList>
            <person name="Bretaudeau A."/>
        </authorList>
    </citation>
    <scope>NUCLEOTIDE SEQUENCE</scope>
    <source>
        <strain evidence="2">Rice</strain>
        <tissue evidence="2">Whole body</tissue>
    </source>
</reference>
<feature type="region of interest" description="Disordered" evidence="1">
    <location>
        <begin position="1"/>
        <end position="129"/>
    </location>
</feature>
<name>A0A2H1WTG2_SPOFR</name>
<feature type="compositionally biased region" description="Basic and acidic residues" evidence="1">
    <location>
        <begin position="39"/>
        <end position="74"/>
    </location>
</feature>